<reference evidence="2" key="1">
    <citation type="submission" date="2016-05" db="EMBL/GenBank/DDBJ databases">
        <authorList>
            <person name="Wang W."/>
            <person name="Zhu L."/>
        </authorList>
    </citation>
    <scope>NUCLEOTIDE SEQUENCE [LARGE SCALE GENOMIC DNA]</scope>
    <source>
        <strain evidence="2">W-2</strain>
    </source>
</reference>
<sequence length="83" mass="9710">MNSIWMIFIADHDRGFPNFFPIAAYSSQEKAINKLESLPKNHNYQLFEIPIDDFFGVITNNRGICSEMGNLYHEYFHYLDGDS</sequence>
<protein>
    <submittedName>
        <fullName evidence="1">Uncharacterized protein</fullName>
    </submittedName>
</protein>
<evidence type="ECO:0000313" key="1">
    <source>
        <dbReference type="EMBL" id="OAT71853.1"/>
    </source>
</evidence>
<dbReference type="RefSeq" id="WP_064552361.1">
    <property type="nucleotide sequence ID" value="NZ_LXMA01000038.1"/>
</dbReference>
<comment type="caution">
    <text evidence="1">The sequence shown here is derived from an EMBL/GenBank/DDBJ whole genome shotgun (WGS) entry which is preliminary data.</text>
</comment>
<name>A0A1B7KP49_PARTM</name>
<dbReference type="AlphaFoldDB" id="A0A1B7KP49"/>
<dbReference type="Proteomes" id="UP000078290">
    <property type="component" value="Unassembled WGS sequence"/>
</dbReference>
<evidence type="ECO:0000313" key="2">
    <source>
        <dbReference type="Proteomes" id="UP000078290"/>
    </source>
</evidence>
<dbReference type="OrthoDB" id="2969667at2"/>
<proteinExistence type="predicted"/>
<organism evidence="1 2">
    <name type="scientific">Parageobacillus thermoglucosidasius</name>
    <name type="common">Geobacillus thermoglucosidasius</name>
    <dbReference type="NCBI Taxonomy" id="1426"/>
    <lineage>
        <taxon>Bacteria</taxon>
        <taxon>Bacillati</taxon>
        <taxon>Bacillota</taxon>
        <taxon>Bacilli</taxon>
        <taxon>Bacillales</taxon>
        <taxon>Anoxybacillaceae</taxon>
        <taxon>Parageobacillus</taxon>
    </lineage>
</organism>
<accession>A0A1B7KP49</accession>
<dbReference type="EMBL" id="LXMA01000038">
    <property type="protein sequence ID" value="OAT71853.1"/>
    <property type="molecule type" value="Genomic_DNA"/>
</dbReference>
<gene>
    <name evidence="1" type="ORF">A7K69_10605</name>
</gene>